<dbReference type="HOGENOM" id="CLU_2376777_0_0_1"/>
<dbReference type="AlphaFoldDB" id="M5XTT4"/>
<feature type="compositionally biased region" description="Basic residues" evidence="1">
    <location>
        <begin position="25"/>
        <end position="40"/>
    </location>
</feature>
<proteinExistence type="predicted"/>
<dbReference type="Proteomes" id="UP000006882">
    <property type="component" value="Chromosome G1"/>
</dbReference>
<sequence length="95" mass="10784">MPFFRILPSFYFLIGFAASNHPLNRRKRQRISNQHKRSRRVGSCSVIKNYRKGKMKSNEPSSTLPEPSSTLPGILSQDLSVLGEWKSQVKSFSSG</sequence>
<keyword evidence="4" id="KW-1185">Reference proteome</keyword>
<feature type="signal peptide" evidence="2">
    <location>
        <begin position="1"/>
        <end position="19"/>
    </location>
</feature>
<evidence type="ECO:0000256" key="1">
    <source>
        <dbReference type="SAM" id="MobiDB-lite"/>
    </source>
</evidence>
<accession>M5XTT4</accession>
<protein>
    <submittedName>
        <fullName evidence="3">Uncharacterized protein</fullName>
    </submittedName>
</protein>
<name>M5XTT4_PRUPE</name>
<organism evidence="3 4">
    <name type="scientific">Prunus persica</name>
    <name type="common">Peach</name>
    <name type="synonym">Amygdalus persica</name>
    <dbReference type="NCBI Taxonomy" id="3760"/>
    <lineage>
        <taxon>Eukaryota</taxon>
        <taxon>Viridiplantae</taxon>
        <taxon>Streptophyta</taxon>
        <taxon>Embryophyta</taxon>
        <taxon>Tracheophyta</taxon>
        <taxon>Spermatophyta</taxon>
        <taxon>Magnoliopsida</taxon>
        <taxon>eudicotyledons</taxon>
        <taxon>Gunneridae</taxon>
        <taxon>Pentapetalae</taxon>
        <taxon>rosids</taxon>
        <taxon>fabids</taxon>
        <taxon>Rosales</taxon>
        <taxon>Rosaceae</taxon>
        <taxon>Amygdaloideae</taxon>
        <taxon>Amygdaleae</taxon>
        <taxon>Prunus</taxon>
    </lineage>
</organism>
<dbReference type="EMBL" id="CM007651">
    <property type="protein sequence ID" value="ONI36427.1"/>
    <property type="molecule type" value="Genomic_DNA"/>
</dbReference>
<dbReference type="Gramene" id="ONI36427">
    <property type="protein sequence ID" value="ONI36427"/>
    <property type="gene ID" value="PRUPE_1G584400"/>
</dbReference>
<feature type="compositionally biased region" description="Low complexity" evidence="1">
    <location>
        <begin position="59"/>
        <end position="72"/>
    </location>
</feature>
<feature type="region of interest" description="Disordered" evidence="1">
    <location>
        <begin position="25"/>
        <end position="72"/>
    </location>
</feature>
<reference evidence="3 4" key="1">
    <citation type="journal article" date="2013" name="Nat. Genet.">
        <title>The high-quality draft genome of peach (Prunus persica) identifies unique patterns of genetic diversity, domestication and genome evolution.</title>
        <authorList>
            <consortium name="International Peach Genome Initiative"/>
            <person name="Verde I."/>
            <person name="Abbott A.G."/>
            <person name="Scalabrin S."/>
            <person name="Jung S."/>
            <person name="Shu S."/>
            <person name="Marroni F."/>
            <person name="Zhebentyayeva T."/>
            <person name="Dettori M.T."/>
            <person name="Grimwood J."/>
            <person name="Cattonaro F."/>
            <person name="Zuccolo A."/>
            <person name="Rossini L."/>
            <person name="Jenkins J."/>
            <person name="Vendramin E."/>
            <person name="Meisel L.A."/>
            <person name="Decroocq V."/>
            <person name="Sosinski B."/>
            <person name="Prochnik S."/>
            <person name="Mitros T."/>
            <person name="Policriti A."/>
            <person name="Cipriani G."/>
            <person name="Dondini L."/>
            <person name="Ficklin S."/>
            <person name="Goodstein D.M."/>
            <person name="Xuan P."/>
            <person name="Del Fabbro C."/>
            <person name="Aramini V."/>
            <person name="Copetti D."/>
            <person name="Gonzalez S."/>
            <person name="Horner D.S."/>
            <person name="Falchi R."/>
            <person name="Lucas S."/>
            <person name="Mica E."/>
            <person name="Maldonado J."/>
            <person name="Lazzari B."/>
            <person name="Bielenberg D."/>
            <person name="Pirona R."/>
            <person name="Miculan M."/>
            <person name="Barakat A."/>
            <person name="Testolin R."/>
            <person name="Stella A."/>
            <person name="Tartarini S."/>
            <person name="Tonutti P."/>
            <person name="Arus P."/>
            <person name="Orellana A."/>
            <person name="Wells C."/>
            <person name="Main D."/>
            <person name="Vizzotto G."/>
            <person name="Silva H."/>
            <person name="Salamini F."/>
            <person name="Schmutz J."/>
            <person name="Morgante M."/>
            <person name="Rokhsar D.S."/>
        </authorList>
    </citation>
    <scope>NUCLEOTIDE SEQUENCE [LARGE SCALE GENOMIC DNA]</scope>
    <source>
        <strain evidence="4">cv. Nemared</strain>
    </source>
</reference>
<evidence type="ECO:0000313" key="4">
    <source>
        <dbReference type="Proteomes" id="UP000006882"/>
    </source>
</evidence>
<gene>
    <name evidence="3" type="ORF">PRUPE_1G584400</name>
</gene>
<evidence type="ECO:0000256" key="2">
    <source>
        <dbReference type="SAM" id="SignalP"/>
    </source>
</evidence>
<keyword evidence="2" id="KW-0732">Signal</keyword>
<feature type="chain" id="PRO_5004075591" evidence="2">
    <location>
        <begin position="20"/>
        <end position="95"/>
    </location>
</feature>
<evidence type="ECO:0000313" key="3">
    <source>
        <dbReference type="EMBL" id="ONI36427.1"/>
    </source>
</evidence>